<dbReference type="CDD" id="cd04192">
    <property type="entry name" value="GT_2_like_e"/>
    <property type="match status" value="1"/>
</dbReference>
<dbReference type="Proteomes" id="UP000293347">
    <property type="component" value="Unassembled WGS sequence"/>
</dbReference>
<reference evidence="6 7" key="1">
    <citation type="submission" date="2019-02" db="EMBL/GenBank/DDBJ databases">
        <title>Pedobacter sp. RP-1-14 sp. nov., isolated from Arctic soil.</title>
        <authorList>
            <person name="Dahal R.H."/>
        </authorList>
    </citation>
    <scope>NUCLEOTIDE SEQUENCE [LARGE SCALE GENOMIC DNA]</scope>
    <source>
        <strain evidence="6 7">RP-1-14</strain>
    </source>
</reference>
<dbReference type="SUPFAM" id="SSF53448">
    <property type="entry name" value="Nucleotide-diphospho-sugar transferases"/>
    <property type="match status" value="1"/>
</dbReference>
<keyword evidence="4" id="KW-0812">Transmembrane</keyword>
<feature type="domain" description="Glycosyltransferase 2-like" evidence="5">
    <location>
        <begin position="28"/>
        <end position="196"/>
    </location>
</feature>
<dbReference type="GO" id="GO:0016757">
    <property type="term" value="F:glycosyltransferase activity"/>
    <property type="evidence" value="ECO:0007669"/>
    <property type="project" value="UniProtKB-KW"/>
</dbReference>
<dbReference type="InterPro" id="IPR001173">
    <property type="entry name" value="Glyco_trans_2-like"/>
</dbReference>
<evidence type="ECO:0000256" key="4">
    <source>
        <dbReference type="SAM" id="Phobius"/>
    </source>
</evidence>
<gene>
    <name evidence="6" type="ORF">EZ437_06125</name>
</gene>
<evidence type="ECO:0000259" key="5">
    <source>
        <dbReference type="Pfam" id="PF00535"/>
    </source>
</evidence>
<proteinExistence type="inferred from homology"/>
<sequence length="359" mass="40520">MIVVVFIRGWYKLVDYLPSTNQLSTKVSVIVAARNEEGNISKTLDDLLAQCYDRQLTEIIFIDDHSTDRTSEIIKSYNGFGVKLIQLNEDRPLNSYKKKAIQTAIAESSGTLIVTTDADCRMGPHWLRAIVSLYEIKKYKMISSPVVYFEESSFFERAQSLEFLYLIGLGAATIGNGRPATCNGANLAYEKEAFYEVGGFSGIDDLASGDDELLLHKMAAEFANNIGFLKNSEAIVYTHAKGTLKEFIQQRKRWSSKSTRYKNKSIIVLGVFIWLFNLSIVVNIGMGCLNDLYLKVAFIQLLTKMAVEFLFLYGVTSFVNRRKLLLLVPVLSILHIIYIIYIGIAGNSGKYKWKGRMVR</sequence>
<dbReference type="RefSeq" id="WP_131595197.1">
    <property type="nucleotide sequence ID" value="NZ_SJSL01000001.1"/>
</dbReference>
<keyword evidence="2" id="KW-0328">Glycosyltransferase</keyword>
<dbReference type="EMBL" id="SJSL01000001">
    <property type="protein sequence ID" value="TCD04028.1"/>
    <property type="molecule type" value="Genomic_DNA"/>
</dbReference>
<name>A0A4R0NV02_9SPHI</name>
<evidence type="ECO:0000256" key="1">
    <source>
        <dbReference type="ARBA" id="ARBA00006739"/>
    </source>
</evidence>
<organism evidence="6 7">
    <name type="scientific">Pedobacter psychroterrae</name>
    <dbReference type="NCBI Taxonomy" id="2530453"/>
    <lineage>
        <taxon>Bacteria</taxon>
        <taxon>Pseudomonadati</taxon>
        <taxon>Bacteroidota</taxon>
        <taxon>Sphingobacteriia</taxon>
        <taxon>Sphingobacteriales</taxon>
        <taxon>Sphingobacteriaceae</taxon>
        <taxon>Pedobacter</taxon>
    </lineage>
</organism>
<comment type="similarity">
    <text evidence="1">Belongs to the glycosyltransferase 2 family.</text>
</comment>
<comment type="caution">
    <text evidence="6">The sequence shown here is derived from an EMBL/GenBank/DDBJ whole genome shotgun (WGS) entry which is preliminary data.</text>
</comment>
<dbReference type="AlphaFoldDB" id="A0A4R0NV02"/>
<feature type="transmembrane region" description="Helical" evidence="4">
    <location>
        <begin position="292"/>
        <end position="312"/>
    </location>
</feature>
<keyword evidence="3 6" id="KW-0808">Transferase</keyword>
<dbReference type="PANTHER" id="PTHR43630:SF1">
    <property type="entry name" value="POLY-BETA-1,6-N-ACETYL-D-GLUCOSAMINE SYNTHASE"/>
    <property type="match status" value="1"/>
</dbReference>
<keyword evidence="4" id="KW-1133">Transmembrane helix</keyword>
<keyword evidence="4" id="KW-0472">Membrane</keyword>
<dbReference type="OrthoDB" id="9805625at2"/>
<protein>
    <submittedName>
        <fullName evidence="6">Glycosyltransferase</fullName>
    </submittedName>
</protein>
<dbReference type="Gene3D" id="3.90.550.10">
    <property type="entry name" value="Spore Coat Polysaccharide Biosynthesis Protein SpsA, Chain A"/>
    <property type="match status" value="1"/>
</dbReference>
<feature type="transmembrane region" description="Helical" evidence="4">
    <location>
        <begin position="324"/>
        <end position="344"/>
    </location>
</feature>
<evidence type="ECO:0000313" key="7">
    <source>
        <dbReference type="Proteomes" id="UP000293347"/>
    </source>
</evidence>
<keyword evidence="7" id="KW-1185">Reference proteome</keyword>
<evidence type="ECO:0000256" key="2">
    <source>
        <dbReference type="ARBA" id="ARBA00022676"/>
    </source>
</evidence>
<dbReference type="PANTHER" id="PTHR43630">
    <property type="entry name" value="POLY-BETA-1,6-N-ACETYL-D-GLUCOSAMINE SYNTHASE"/>
    <property type="match status" value="1"/>
</dbReference>
<dbReference type="Pfam" id="PF00535">
    <property type="entry name" value="Glycos_transf_2"/>
    <property type="match status" value="1"/>
</dbReference>
<evidence type="ECO:0000256" key="3">
    <source>
        <dbReference type="ARBA" id="ARBA00022679"/>
    </source>
</evidence>
<accession>A0A4R0NV02</accession>
<evidence type="ECO:0000313" key="6">
    <source>
        <dbReference type="EMBL" id="TCD04028.1"/>
    </source>
</evidence>
<feature type="transmembrane region" description="Helical" evidence="4">
    <location>
        <begin position="266"/>
        <end position="286"/>
    </location>
</feature>
<dbReference type="InterPro" id="IPR029044">
    <property type="entry name" value="Nucleotide-diphossugar_trans"/>
</dbReference>